<gene>
    <name evidence="3" type="ORF">NKR19_g6890</name>
</gene>
<dbReference type="SMART" id="SM01177">
    <property type="entry name" value="DUF4210"/>
    <property type="match status" value="1"/>
</dbReference>
<sequence length="780" mass="85586">MPMLREHVERPEQADPVPVHVSLREALRQEALRLGRQEHDMRLSRKLSEESIRTELCEGPVPDSPSRPRTPEQVTATTCSDRAELIERLKRGESPTWVPSRHLESLFQHTDPRSPTRSPRPRSSGSTTLLPPATITPEKPAVGIVDKDAEDRLQDGLDIERPRSALHSGDFRHDESSRGTLPAREPTLRNAADRDRSSSHSWLATSPPRAFALDFGRKKPASGRTDGFTSTASSLASSLSQSFAYMPPTSPLVQSESNDDLVDLSLPLNNIDIATVGIRLTLERALIHIRPISRAALSLLRPTSISQSISSDASPMLHASMVGSYEESILRGRMSTTPSKPLDFQAEIGVLGLGKCKPSLKCPAHVTVPFSAVFYNYTTTTHGRTVSEDGPSPYVGQIDLENGLSNPEDEQRAKRKMQTRYPDRTSPDREDMDTESPLADRSSARETRRSARHRRSRSPKAPPGGSYRIPEKGMLQIIIKNQNKTAVKLFLVRYDLAGMEPGTKTFVRQRSYSDPEEGTSSARPILRYLIHLHICCLARGRYYLYKSIRVVFANRVPDGKEKLRNEVTYPEPRFSPYKPTRVMLPQHQQQPSGPAMALAAEKAYRRRSAGISFAGAGGQYSRQQQQLDLLDGVGGGGASPVSSPLSVLTANRYGLGIGTGTGNNNTVDAIPLSLPRPHRVLSNATSHTSDETKDSGMQDSQLLEAKSDEDGGASASRAAERLTWDGAGFDKYDKLSKGDVGYGGIATASAATEGLLARSLRSLGVGRTEEDSWEEKHQLA</sequence>
<feature type="compositionally biased region" description="Basic and acidic residues" evidence="1">
    <location>
        <begin position="1"/>
        <end position="13"/>
    </location>
</feature>
<feature type="compositionally biased region" description="Basic and acidic residues" evidence="1">
    <location>
        <begin position="145"/>
        <end position="177"/>
    </location>
</feature>
<feature type="region of interest" description="Disordered" evidence="1">
    <location>
        <begin position="35"/>
        <end position="203"/>
    </location>
</feature>
<evidence type="ECO:0000313" key="3">
    <source>
        <dbReference type="EMBL" id="KAJ9143245.1"/>
    </source>
</evidence>
<reference evidence="3" key="1">
    <citation type="submission" date="2022-07" db="EMBL/GenBank/DDBJ databases">
        <title>Fungi with potential for degradation of polypropylene.</title>
        <authorList>
            <person name="Gostincar C."/>
        </authorList>
    </citation>
    <scope>NUCLEOTIDE SEQUENCE</scope>
    <source>
        <strain evidence="3">EXF-13287</strain>
    </source>
</reference>
<keyword evidence="4" id="KW-1185">Reference proteome</keyword>
<evidence type="ECO:0000256" key="1">
    <source>
        <dbReference type="SAM" id="MobiDB-lite"/>
    </source>
</evidence>
<dbReference type="Pfam" id="PF13889">
    <property type="entry name" value="Chromosome_seg"/>
    <property type="match status" value="1"/>
</dbReference>
<name>A0AA38VHL7_9PEZI</name>
<feature type="domain" description="Atos-like conserved" evidence="2">
    <location>
        <begin position="321"/>
        <end position="395"/>
    </location>
</feature>
<dbReference type="AlphaFoldDB" id="A0AA38VHL7"/>
<feature type="compositionally biased region" description="Basic and acidic residues" evidence="1">
    <location>
        <begin position="35"/>
        <end position="56"/>
    </location>
</feature>
<dbReference type="PANTHER" id="PTHR13199:SF11">
    <property type="entry name" value="PROTEIN ATOSSA"/>
    <property type="match status" value="1"/>
</dbReference>
<dbReference type="Proteomes" id="UP001174691">
    <property type="component" value="Unassembled WGS sequence"/>
</dbReference>
<feature type="compositionally biased region" description="Basic and acidic residues" evidence="1">
    <location>
        <begin position="81"/>
        <end position="93"/>
    </location>
</feature>
<dbReference type="Pfam" id="PF13915">
    <property type="entry name" value="DUF4210"/>
    <property type="match status" value="1"/>
</dbReference>
<protein>
    <submittedName>
        <fullName evidence="3">Succinate dehydrogenase</fullName>
    </submittedName>
</protein>
<evidence type="ECO:0000313" key="4">
    <source>
        <dbReference type="Proteomes" id="UP001174691"/>
    </source>
</evidence>
<dbReference type="EMBL" id="JANBVN010000113">
    <property type="protein sequence ID" value="KAJ9143245.1"/>
    <property type="molecule type" value="Genomic_DNA"/>
</dbReference>
<proteinExistence type="predicted"/>
<dbReference type="PANTHER" id="PTHR13199">
    <property type="entry name" value="GH03947P"/>
    <property type="match status" value="1"/>
</dbReference>
<organism evidence="3 4">
    <name type="scientific">Coniochaeta hoffmannii</name>
    <dbReference type="NCBI Taxonomy" id="91930"/>
    <lineage>
        <taxon>Eukaryota</taxon>
        <taxon>Fungi</taxon>
        <taxon>Dikarya</taxon>
        <taxon>Ascomycota</taxon>
        <taxon>Pezizomycotina</taxon>
        <taxon>Sordariomycetes</taxon>
        <taxon>Sordariomycetidae</taxon>
        <taxon>Coniochaetales</taxon>
        <taxon>Coniochaetaceae</taxon>
        <taxon>Coniochaeta</taxon>
    </lineage>
</organism>
<dbReference type="InterPro" id="IPR025261">
    <property type="entry name" value="Atos-like_cons_dom"/>
</dbReference>
<comment type="caution">
    <text evidence="3">The sequence shown here is derived from an EMBL/GenBank/DDBJ whole genome shotgun (WGS) entry which is preliminary data.</text>
</comment>
<evidence type="ECO:0000259" key="2">
    <source>
        <dbReference type="SMART" id="SM01177"/>
    </source>
</evidence>
<dbReference type="InterPro" id="IPR033473">
    <property type="entry name" value="Atos-like_C"/>
</dbReference>
<accession>A0AA38VHL7</accession>
<dbReference type="InterPro" id="IPR051506">
    <property type="entry name" value="ATOS_Transcription_Regulators"/>
</dbReference>
<feature type="compositionally biased region" description="Low complexity" evidence="1">
    <location>
        <begin position="113"/>
        <end position="128"/>
    </location>
</feature>
<feature type="region of interest" description="Disordered" evidence="1">
    <location>
        <begin position="382"/>
        <end position="469"/>
    </location>
</feature>
<feature type="region of interest" description="Disordered" evidence="1">
    <location>
        <begin position="1"/>
        <end position="20"/>
    </location>
</feature>